<dbReference type="Proteomes" id="UP001139158">
    <property type="component" value="Unassembled WGS sequence"/>
</dbReference>
<keyword evidence="7" id="KW-1185">Reference proteome</keyword>
<dbReference type="InterPro" id="IPR000276">
    <property type="entry name" value="GPCR_Rhodpsn"/>
</dbReference>
<reference evidence="6" key="1">
    <citation type="submission" date="2021-10" db="EMBL/GenBank/DDBJ databases">
        <title>Novel species in genus Arthrobacter.</title>
        <authorList>
            <person name="Liu Y."/>
        </authorList>
    </citation>
    <scope>NUCLEOTIDE SEQUENCE</scope>
    <source>
        <strain evidence="6">Zg-Y453</strain>
    </source>
</reference>
<gene>
    <name evidence="6" type="ORF">LJ757_07040</name>
</gene>
<proteinExistence type="predicted"/>
<dbReference type="EMBL" id="JAJFZV010000005">
    <property type="protein sequence ID" value="MCC3297562.1"/>
    <property type="molecule type" value="Genomic_DNA"/>
</dbReference>
<dbReference type="AlphaFoldDB" id="A0A9X1MEN3"/>
<keyword evidence="2 5" id="KW-0812">Transmembrane</keyword>
<dbReference type="RefSeq" id="WP_227895446.1">
    <property type="nucleotide sequence ID" value="NZ_CP099466.1"/>
</dbReference>
<feature type="transmembrane region" description="Helical" evidence="5">
    <location>
        <begin position="113"/>
        <end position="135"/>
    </location>
</feature>
<keyword evidence="3 5" id="KW-1133">Transmembrane helix</keyword>
<feature type="transmembrane region" description="Helical" evidence="5">
    <location>
        <begin position="41"/>
        <end position="61"/>
    </location>
</feature>
<comment type="caution">
    <text evidence="6">The sequence shown here is derived from an EMBL/GenBank/DDBJ whole genome shotgun (WGS) entry which is preliminary data.</text>
</comment>
<sequence length="197" mass="20884">MASLGRDGEAAYSSGSEDRHWEEVAERLAQQARGMNAVKRIAPVIAGLISLVGVTGLVLVMTSQPAAPSYARGVFLTGLAVASLWLLIPAVLAPVIYEITQDAVVEPSPRSRILGALAAAAVTAPALLHAALMLLRHVYSDAAPASPAMARFLELPSTALIVIMFAVPVLLVGALYRRLLRVGDLRSQRRDPWSIGE</sequence>
<dbReference type="GO" id="GO:0004930">
    <property type="term" value="F:G protein-coupled receptor activity"/>
    <property type="evidence" value="ECO:0007669"/>
    <property type="project" value="InterPro"/>
</dbReference>
<organism evidence="6 7">
    <name type="scientific">Arthrobacter caoxuetaonis</name>
    <dbReference type="NCBI Taxonomy" id="2886935"/>
    <lineage>
        <taxon>Bacteria</taxon>
        <taxon>Bacillati</taxon>
        <taxon>Actinomycetota</taxon>
        <taxon>Actinomycetes</taxon>
        <taxon>Micrococcales</taxon>
        <taxon>Micrococcaceae</taxon>
        <taxon>Arthrobacter</taxon>
    </lineage>
</organism>
<name>A0A9X1MEN3_9MICC</name>
<evidence type="ECO:0000256" key="3">
    <source>
        <dbReference type="ARBA" id="ARBA00022989"/>
    </source>
</evidence>
<dbReference type="PRINTS" id="PR00237">
    <property type="entry name" value="GPCRRHODOPSN"/>
</dbReference>
<feature type="transmembrane region" description="Helical" evidence="5">
    <location>
        <begin position="155"/>
        <end position="176"/>
    </location>
</feature>
<evidence type="ECO:0000256" key="1">
    <source>
        <dbReference type="ARBA" id="ARBA00004370"/>
    </source>
</evidence>
<comment type="subcellular location">
    <subcellularLocation>
        <location evidence="1">Membrane</location>
    </subcellularLocation>
</comment>
<evidence type="ECO:0000313" key="7">
    <source>
        <dbReference type="Proteomes" id="UP001139158"/>
    </source>
</evidence>
<feature type="transmembrane region" description="Helical" evidence="5">
    <location>
        <begin position="73"/>
        <end position="92"/>
    </location>
</feature>
<keyword evidence="4 5" id="KW-0472">Membrane</keyword>
<evidence type="ECO:0000256" key="2">
    <source>
        <dbReference type="ARBA" id="ARBA00022692"/>
    </source>
</evidence>
<evidence type="ECO:0000256" key="5">
    <source>
        <dbReference type="SAM" id="Phobius"/>
    </source>
</evidence>
<evidence type="ECO:0000256" key="4">
    <source>
        <dbReference type="ARBA" id="ARBA00023136"/>
    </source>
</evidence>
<protein>
    <submittedName>
        <fullName evidence="6">Uncharacterized protein</fullName>
    </submittedName>
</protein>
<dbReference type="GO" id="GO:0016020">
    <property type="term" value="C:membrane"/>
    <property type="evidence" value="ECO:0007669"/>
    <property type="project" value="UniProtKB-SubCell"/>
</dbReference>
<evidence type="ECO:0000313" key="6">
    <source>
        <dbReference type="EMBL" id="MCC3297562.1"/>
    </source>
</evidence>
<accession>A0A9X1MEN3</accession>